<evidence type="ECO:0000256" key="3">
    <source>
        <dbReference type="ARBA" id="ARBA00022679"/>
    </source>
</evidence>
<feature type="transmembrane region" description="Helical" evidence="10">
    <location>
        <begin position="175"/>
        <end position="199"/>
    </location>
</feature>
<evidence type="ECO:0000256" key="5">
    <source>
        <dbReference type="ARBA" id="ARBA00022989"/>
    </source>
</evidence>
<keyword evidence="4 10" id="KW-0812">Transmembrane</keyword>
<keyword evidence="1 10" id="KW-1003">Cell membrane</keyword>
<feature type="transmembrane region" description="Helical" evidence="10">
    <location>
        <begin position="134"/>
        <end position="155"/>
    </location>
</feature>
<dbReference type="EMBL" id="JAAXYO010000048">
    <property type="protein sequence ID" value="MBU2787562.1"/>
    <property type="molecule type" value="Genomic_DNA"/>
</dbReference>
<keyword evidence="6 10" id="KW-0443">Lipid metabolism</keyword>
<comment type="pathway">
    <text evidence="10">Lipid metabolism; phospholipid metabolism.</text>
</comment>
<comment type="function">
    <text evidence="10">Catalyzes the transfer of an acyl group from acyl-phosphate (acyl-PO(4)) to glycerol-3-phosphate (G3P) to form lysophosphatidic acid (LPA). This enzyme utilizes acyl-phosphate as fatty acyl donor, but not acyl-CoA or acyl-ACP.</text>
</comment>
<dbReference type="Proteomes" id="UP001197378">
    <property type="component" value="Unassembled WGS sequence"/>
</dbReference>
<feature type="transmembrane region" description="Helical" evidence="10">
    <location>
        <begin position="100"/>
        <end position="122"/>
    </location>
</feature>
<accession>A0AAE2YNU8</accession>
<keyword evidence="9 10" id="KW-1208">Phospholipid metabolism</keyword>
<feature type="transmembrane region" description="Helical" evidence="10">
    <location>
        <begin position="20"/>
        <end position="46"/>
    </location>
</feature>
<dbReference type="PANTHER" id="PTHR30309:SF0">
    <property type="entry name" value="GLYCEROL-3-PHOSPHATE ACYLTRANSFERASE-RELATED"/>
    <property type="match status" value="1"/>
</dbReference>
<name>A0AAE2YNU8_9PROT</name>
<gene>
    <name evidence="10 11" type="primary">plsY</name>
    <name evidence="11" type="ORF">HFQ13_04965</name>
</gene>
<dbReference type="GO" id="GO:0005886">
    <property type="term" value="C:plasma membrane"/>
    <property type="evidence" value="ECO:0007669"/>
    <property type="project" value="UniProtKB-SubCell"/>
</dbReference>
<keyword evidence="3 10" id="KW-0808">Transferase</keyword>
<evidence type="ECO:0000256" key="2">
    <source>
        <dbReference type="ARBA" id="ARBA00022516"/>
    </source>
</evidence>
<evidence type="ECO:0000256" key="7">
    <source>
        <dbReference type="ARBA" id="ARBA00023136"/>
    </source>
</evidence>
<dbReference type="PANTHER" id="PTHR30309">
    <property type="entry name" value="INNER MEMBRANE PROTEIN YGIH"/>
    <property type="match status" value="1"/>
</dbReference>
<keyword evidence="5 10" id="KW-1133">Transmembrane helix</keyword>
<reference evidence="11" key="1">
    <citation type="journal article" date="2021" name="ISME J.">
        <title>Genomic evolution of the class Acidithiobacillia: deep-branching Proteobacteria living in extreme acidic conditions.</title>
        <authorList>
            <person name="Moya-Beltran A."/>
            <person name="Beard S."/>
            <person name="Rojas-Villalobos C."/>
            <person name="Issotta F."/>
            <person name="Gallardo Y."/>
            <person name="Ulloa R."/>
            <person name="Giaveno A."/>
            <person name="Degli Esposti M."/>
            <person name="Johnson D.B."/>
            <person name="Quatrini R."/>
        </authorList>
    </citation>
    <scope>NUCLEOTIDE SEQUENCE</scope>
    <source>
        <strain evidence="11">VAN18-1</strain>
    </source>
</reference>
<evidence type="ECO:0000256" key="9">
    <source>
        <dbReference type="ARBA" id="ARBA00023264"/>
    </source>
</evidence>
<evidence type="ECO:0000256" key="10">
    <source>
        <dbReference type="HAMAP-Rule" id="MF_01043"/>
    </source>
</evidence>
<evidence type="ECO:0000313" key="12">
    <source>
        <dbReference type="Proteomes" id="UP001197378"/>
    </source>
</evidence>
<comment type="subunit">
    <text evidence="10">Probably interacts with PlsX.</text>
</comment>
<comment type="similarity">
    <text evidence="10">Belongs to the PlsY family.</text>
</comment>
<evidence type="ECO:0000313" key="11">
    <source>
        <dbReference type="EMBL" id="MBU2787562.1"/>
    </source>
</evidence>
<keyword evidence="11" id="KW-0012">Acyltransferase</keyword>
<sequence length="220" mass="23522">MLYDTAFSGGCHALRDPVLLFFSSWLVLLWCLAAYLVGSLATAIFVSRALGLPDPRQAGSHNPGATNVLRLGGRKAAALTLLGDLCKGLLPVLAARLAGLPAWAVALVALATFLGHLYPLYFGFRGGKGVATTLGILLAIAPLLGLATLATWLLVFAVSRVSSLAALSATVAAPAYAWFLLPQPSLRGLVLVLALWVLWRHRSNIQRLRSGEERAFRRRQ</sequence>
<dbReference type="Pfam" id="PF02660">
    <property type="entry name" value="G3P_acyltransf"/>
    <property type="match status" value="1"/>
</dbReference>
<keyword evidence="7 10" id="KW-0472">Membrane</keyword>
<evidence type="ECO:0000256" key="8">
    <source>
        <dbReference type="ARBA" id="ARBA00023209"/>
    </source>
</evidence>
<keyword evidence="2 10" id="KW-0444">Lipid biosynthesis</keyword>
<protein>
    <recommendedName>
        <fullName evidence="10">Glycerol-3-phosphate acyltransferase</fullName>
    </recommendedName>
    <alternativeName>
        <fullName evidence="10">Acyl-PO4 G3P acyltransferase</fullName>
    </alternativeName>
    <alternativeName>
        <fullName evidence="10">Acyl-phosphate--glycerol-3-phosphate acyltransferase</fullName>
    </alternativeName>
    <alternativeName>
        <fullName evidence="10">G3P acyltransferase</fullName>
        <shortName evidence="10">GPAT</shortName>
        <ecNumber evidence="10">2.3.1.275</ecNumber>
    </alternativeName>
    <alternativeName>
        <fullName evidence="10">Lysophosphatidic acid synthase</fullName>
        <shortName evidence="10">LPA synthase</shortName>
    </alternativeName>
</protein>
<comment type="caution">
    <text evidence="11">The sequence shown here is derived from an EMBL/GenBank/DDBJ whole genome shotgun (WGS) entry which is preliminary data.</text>
</comment>
<keyword evidence="12" id="KW-1185">Reference proteome</keyword>
<dbReference type="GO" id="GO:0043772">
    <property type="term" value="F:acyl-phosphate glycerol-3-phosphate acyltransferase activity"/>
    <property type="evidence" value="ECO:0007669"/>
    <property type="project" value="UniProtKB-UniRule"/>
</dbReference>
<dbReference type="AlphaFoldDB" id="A0AAE2YNU8"/>
<dbReference type="EC" id="2.3.1.275" evidence="10"/>
<dbReference type="GO" id="GO:0008654">
    <property type="term" value="P:phospholipid biosynthetic process"/>
    <property type="evidence" value="ECO:0007669"/>
    <property type="project" value="UniProtKB-UniRule"/>
</dbReference>
<evidence type="ECO:0000256" key="1">
    <source>
        <dbReference type="ARBA" id="ARBA00022475"/>
    </source>
</evidence>
<dbReference type="NCBIfam" id="TIGR00023">
    <property type="entry name" value="glycerol-3-phosphate 1-O-acyltransferase PlsY"/>
    <property type="match status" value="1"/>
</dbReference>
<organism evidence="11 12">
    <name type="scientific">Igneacidithiobacillus copahuensis</name>
    <dbReference type="NCBI Taxonomy" id="2724909"/>
    <lineage>
        <taxon>Bacteria</taxon>
        <taxon>Pseudomonadati</taxon>
        <taxon>Pseudomonadota</taxon>
        <taxon>Acidithiobacillia</taxon>
        <taxon>Acidithiobacillales</taxon>
        <taxon>Acidithiobacillaceae</taxon>
        <taxon>Igneacidithiobacillus</taxon>
    </lineage>
</organism>
<proteinExistence type="inferred from homology"/>
<dbReference type="InterPro" id="IPR003811">
    <property type="entry name" value="G3P_acylTferase_PlsY"/>
</dbReference>
<evidence type="ECO:0000256" key="4">
    <source>
        <dbReference type="ARBA" id="ARBA00022692"/>
    </source>
</evidence>
<comment type="subcellular location">
    <subcellularLocation>
        <location evidence="10">Cell membrane</location>
        <topology evidence="10">Multi-pass membrane protein</topology>
    </subcellularLocation>
</comment>
<comment type="catalytic activity">
    <reaction evidence="10">
        <text>an acyl phosphate + sn-glycerol 3-phosphate = a 1-acyl-sn-glycero-3-phosphate + phosphate</text>
        <dbReference type="Rhea" id="RHEA:34075"/>
        <dbReference type="ChEBI" id="CHEBI:43474"/>
        <dbReference type="ChEBI" id="CHEBI:57597"/>
        <dbReference type="ChEBI" id="CHEBI:57970"/>
        <dbReference type="ChEBI" id="CHEBI:59918"/>
        <dbReference type="EC" id="2.3.1.275"/>
    </reaction>
</comment>
<keyword evidence="8 10" id="KW-0594">Phospholipid biosynthesis</keyword>
<dbReference type="SMART" id="SM01207">
    <property type="entry name" value="G3P_acyltransf"/>
    <property type="match status" value="1"/>
</dbReference>
<evidence type="ECO:0000256" key="6">
    <source>
        <dbReference type="ARBA" id="ARBA00023098"/>
    </source>
</evidence>
<dbReference type="HAMAP" id="MF_01043">
    <property type="entry name" value="PlsY"/>
    <property type="match status" value="1"/>
</dbReference>